<dbReference type="RefSeq" id="WP_188025675.1">
    <property type="nucleotide sequence ID" value="NZ_JACHGR010000002.1"/>
</dbReference>
<evidence type="ECO:0000313" key="3">
    <source>
        <dbReference type="Proteomes" id="UP000585721"/>
    </source>
</evidence>
<dbReference type="InterPro" id="IPR017926">
    <property type="entry name" value="GATASE"/>
</dbReference>
<name>A0A841GE21_9GAMM</name>
<dbReference type="GO" id="GO:0003922">
    <property type="term" value="F:GMP synthase (glutamine-hydrolyzing) activity"/>
    <property type="evidence" value="ECO:0007669"/>
    <property type="project" value="UniProtKB-EC"/>
</dbReference>
<evidence type="ECO:0000259" key="1">
    <source>
        <dbReference type="Pfam" id="PF00117"/>
    </source>
</evidence>
<organism evidence="2 3">
    <name type="scientific">Tolumonas osonensis</name>
    <dbReference type="NCBI Taxonomy" id="675874"/>
    <lineage>
        <taxon>Bacteria</taxon>
        <taxon>Pseudomonadati</taxon>
        <taxon>Pseudomonadota</taxon>
        <taxon>Gammaproteobacteria</taxon>
        <taxon>Aeromonadales</taxon>
        <taxon>Aeromonadaceae</taxon>
        <taxon>Tolumonas</taxon>
    </lineage>
</organism>
<dbReference type="GO" id="GO:0005829">
    <property type="term" value="C:cytosol"/>
    <property type="evidence" value="ECO:0007669"/>
    <property type="project" value="TreeGrafter"/>
</dbReference>
<dbReference type="EMBL" id="JACHGR010000002">
    <property type="protein sequence ID" value="MBB6054876.1"/>
    <property type="molecule type" value="Genomic_DNA"/>
</dbReference>
<gene>
    <name evidence="2" type="ORF">HNR75_000748</name>
</gene>
<comment type="caution">
    <text evidence="2">The sequence shown here is derived from an EMBL/GenBank/DDBJ whole genome shotgun (WGS) entry which is preliminary data.</text>
</comment>
<dbReference type="Gene3D" id="3.40.50.880">
    <property type="match status" value="1"/>
</dbReference>
<dbReference type="PANTHER" id="PTHR42695:SF5">
    <property type="entry name" value="GLUTAMINE AMIDOTRANSFERASE YLR126C-RELATED"/>
    <property type="match status" value="1"/>
</dbReference>
<accession>A0A841GE21</accession>
<dbReference type="NCBIfam" id="NF006098">
    <property type="entry name" value="PRK08250.1"/>
    <property type="match status" value="1"/>
</dbReference>
<dbReference type="AlphaFoldDB" id="A0A841GE21"/>
<proteinExistence type="predicted"/>
<protein>
    <submittedName>
        <fullName evidence="2">GMP synthase (Glutamine-hydrolyzing)</fullName>
        <ecNumber evidence="2">6.3.5.2</ecNumber>
    </submittedName>
</protein>
<sequence>MRVHFVIHESYEGPGAFSQWVERKGFQQTATRLYCGETLPQDLNFDMLVVLGGPQSPDTPQAECAHFDAEAEKNLIVRSISAGKAVIGVCLGAQLIGDALGAKYSHSPEKEIGYFPIELTLEGRKDPLLKHFKNTELVGHWHNDMPGLLPSFKVLAESQGCPRQIVKFMDLVYGFQCHLEFTRASVSELIEFAFEPQHVGHKKWVQDKETILNSDTKNMNELLFTFLDNLVAHIHEKTINPKPYQCR</sequence>
<evidence type="ECO:0000313" key="2">
    <source>
        <dbReference type="EMBL" id="MBB6054876.1"/>
    </source>
</evidence>
<dbReference type="EC" id="6.3.5.2" evidence="2"/>
<dbReference type="SUPFAM" id="SSF52317">
    <property type="entry name" value="Class I glutamine amidotransferase-like"/>
    <property type="match status" value="1"/>
</dbReference>
<dbReference type="PROSITE" id="PS51273">
    <property type="entry name" value="GATASE_TYPE_1"/>
    <property type="match status" value="1"/>
</dbReference>
<keyword evidence="3" id="KW-1185">Reference proteome</keyword>
<feature type="domain" description="Glutamine amidotransferase" evidence="1">
    <location>
        <begin position="41"/>
        <end position="183"/>
    </location>
</feature>
<keyword evidence="2" id="KW-0436">Ligase</keyword>
<dbReference type="InterPro" id="IPR044992">
    <property type="entry name" value="ChyE-like"/>
</dbReference>
<dbReference type="Pfam" id="PF00117">
    <property type="entry name" value="GATase"/>
    <property type="match status" value="1"/>
</dbReference>
<dbReference type="CDD" id="cd01741">
    <property type="entry name" value="GATase1_1"/>
    <property type="match status" value="1"/>
</dbReference>
<dbReference type="Proteomes" id="UP000585721">
    <property type="component" value="Unassembled WGS sequence"/>
</dbReference>
<dbReference type="InterPro" id="IPR029062">
    <property type="entry name" value="Class_I_gatase-like"/>
</dbReference>
<reference evidence="2 3" key="1">
    <citation type="submission" date="2020-08" db="EMBL/GenBank/DDBJ databases">
        <title>Genomic Encyclopedia of Type Strains, Phase IV (KMG-IV): sequencing the most valuable type-strain genomes for metagenomic binning, comparative biology and taxonomic classification.</title>
        <authorList>
            <person name="Goeker M."/>
        </authorList>
    </citation>
    <scope>NUCLEOTIDE SEQUENCE [LARGE SCALE GENOMIC DNA]</scope>
    <source>
        <strain evidence="2 3">DSM 22975</strain>
    </source>
</reference>
<dbReference type="FunFam" id="3.40.50.880:FF:000033">
    <property type="entry name" value="Glutamine amidotransferase class-I"/>
    <property type="match status" value="1"/>
</dbReference>
<dbReference type="PANTHER" id="PTHR42695">
    <property type="entry name" value="GLUTAMINE AMIDOTRANSFERASE YLR126C-RELATED"/>
    <property type="match status" value="1"/>
</dbReference>